<evidence type="ECO:0000313" key="2">
    <source>
        <dbReference type="Proteomes" id="UP001516023"/>
    </source>
</evidence>
<dbReference type="Proteomes" id="UP001516023">
    <property type="component" value="Unassembled WGS sequence"/>
</dbReference>
<organism evidence="1 2">
    <name type="scientific">Cyclotella cryptica</name>
    <dbReference type="NCBI Taxonomy" id="29204"/>
    <lineage>
        <taxon>Eukaryota</taxon>
        <taxon>Sar</taxon>
        <taxon>Stramenopiles</taxon>
        <taxon>Ochrophyta</taxon>
        <taxon>Bacillariophyta</taxon>
        <taxon>Coscinodiscophyceae</taxon>
        <taxon>Thalassiosirophycidae</taxon>
        <taxon>Stephanodiscales</taxon>
        <taxon>Stephanodiscaceae</taxon>
        <taxon>Cyclotella</taxon>
    </lineage>
</organism>
<proteinExistence type="predicted"/>
<keyword evidence="2" id="KW-1185">Reference proteome</keyword>
<evidence type="ECO:0000313" key="1">
    <source>
        <dbReference type="EMBL" id="KAL3802492.1"/>
    </source>
</evidence>
<accession>A0ABD3QQX5</accession>
<protein>
    <submittedName>
        <fullName evidence="1">Uncharacterized protein</fullName>
    </submittedName>
</protein>
<sequence length="176" mass="19177">MKTLWSYMPLVLGALIEEGSTFHGVHSFHSPVSFHCRHAIQHGASSVTLPMAKSKTATKKKKGISVSSLQGFGSPTSTATLTTSGGIIDRSKSALLFYDILKATRGGSNLKQVGLGQVPLPGTNCSIRGVIALQDILKEITSSKYLTKWHWILGDKMTIQHCQWHRLYNCIVNGKV</sequence>
<dbReference type="AlphaFoldDB" id="A0ABD3QQX5"/>
<comment type="caution">
    <text evidence="1">The sequence shown here is derived from an EMBL/GenBank/DDBJ whole genome shotgun (WGS) entry which is preliminary data.</text>
</comment>
<dbReference type="EMBL" id="JABMIG020000019">
    <property type="protein sequence ID" value="KAL3802492.1"/>
    <property type="molecule type" value="Genomic_DNA"/>
</dbReference>
<gene>
    <name evidence="1" type="ORF">HJC23_012511</name>
</gene>
<name>A0ABD3QQX5_9STRA</name>
<reference evidence="1 2" key="1">
    <citation type="journal article" date="2020" name="G3 (Bethesda)">
        <title>Improved Reference Genome for Cyclotella cryptica CCMP332, a Model for Cell Wall Morphogenesis, Salinity Adaptation, and Lipid Production in Diatoms (Bacillariophyta).</title>
        <authorList>
            <person name="Roberts W.R."/>
            <person name="Downey K.M."/>
            <person name="Ruck E.C."/>
            <person name="Traller J.C."/>
            <person name="Alverson A.J."/>
        </authorList>
    </citation>
    <scope>NUCLEOTIDE SEQUENCE [LARGE SCALE GENOMIC DNA]</scope>
    <source>
        <strain evidence="1 2">CCMP332</strain>
    </source>
</reference>